<evidence type="ECO:0000256" key="2">
    <source>
        <dbReference type="SAM" id="SignalP"/>
    </source>
</evidence>
<accession>A0A4Y7KCL6</accession>
<keyword evidence="1 2" id="KW-0732">Signal</keyword>
<dbReference type="Proteomes" id="UP000316621">
    <property type="component" value="Chromosome 7"/>
</dbReference>
<dbReference type="OMA" id="SVTCMDE"/>
<feature type="signal peptide" evidence="2">
    <location>
        <begin position="1"/>
        <end position="21"/>
    </location>
</feature>
<dbReference type="OrthoDB" id="747559at2759"/>
<dbReference type="AlphaFoldDB" id="A0A4Y7KCL6"/>
<dbReference type="GO" id="GO:0071944">
    <property type="term" value="C:cell periphery"/>
    <property type="evidence" value="ECO:0007669"/>
    <property type="project" value="TreeGrafter"/>
</dbReference>
<keyword evidence="4" id="KW-1185">Reference proteome</keyword>
<protein>
    <recommendedName>
        <fullName evidence="5">Pollen Ole e 1 allergen and extensin family protein</fullName>
    </recommendedName>
</protein>
<dbReference type="Pfam" id="PF01190">
    <property type="entry name" value="Pollen_Ole_e_1"/>
    <property type="match status" value="1"/>
</dbReference>
<dbReference type="EMBL" id="CM010721">
    <property type="protein sequence ID" value="RZC70597.1"/>
    <property type="molecule type" value="Genomic_DNA"/>
</dbReference>
<dbReference type="PANTHER" id="PTHR33470">
    <property type="entry name" value="OS01G0164075 PROTEIN"/>
    <property type="match status" value="1"/>
</dbReference>
<evidence type="ECO:0000313" key="3">
    <source>
        <dbReference type="EMBL" id="RZC70597.1"/>
    </source>
</evidence>
<feature type="chain" id="PRO_5021385357" description="Pollen Ole e 1 allergen and extensin family protein" evidence="2">
    <location>
        <begin position="22"/>
        <end position="175"/>
    </location>
</feature>
<evidence type="ECO:0000256" key="1">
    <source>
        <dbReference type="ARBA" id="ARBA00022729"/>
    </source>
</evidence>
<evidence type="ECO:0000313" key="4">
    <source>
        <dbReference type="Proteomes" id="UP000316621"/>
    </source>
</evidence>
<proteinExistence type="predicted"/>
<dbReference type="STRING" id="3469.A0A4Y7KCL6"/>
<dbReference type="Gramene" id="RZC70597">
    <property type="protein sequence ID" value="RZC70597"/>
    <property type="gene ID" value="C5167_033804"/>
</dbReference>
<name>A0A4Y7KCL6_PAPSO</name>
<reference evidence="3 4" key="1">
    <citation type="journal article" date="2018" name="Science">
        <title>The opium poppy genome and morphinan production.</title>
        <authorList>
            <person name="Guo L."/>
            <person name="Winzer T."/>
            <person name="Yang X."/>
            <person name="Li Y."/>
            <person name="Ning Z."/>
            <person name="He Z."/>
            <person name="Teodor R."/>
            <person name="Lu Y."/>
            <person name="Bowser T.A."/>
            <person name="Graham I.A."/>
            <person name="Ye K."/>
        </authorList>
    </citation>
    <scope>NUCLEOTIDE SEQUENCE [LARGE SCALE GENOMIC DNA]</scope>
    <source>
        <strain evidence="4">cv. HN1</strain>
        <tissue evidence="3">Leaves</tissue>
    </source>
</reference>
<evidence type="ECO:0008006" key="5">
    <source>
        <dbReference type="Google" id="ProtNLM"/>
    </source>
</evidence>
<dbReference type="PROSITE" id="PS51257">
    <property type="entry name" value="PROKAR_LIPOPROTEIN"/>
    <property type="match status" value="1"/>
</dbReference>
<sequence length="175" mass="19692">MKIEIVVVATLLLACIKLGEASYDEQNEIHVGGKVLCQDCSKNWNEWVREGKPIKGCKVSVTCMDESYRPIYYASDLTDEQGEFEMIINKKNKRGKDLKNESCKVRLVSSPDKACNVMTDFAGGKSGVRLTHPSAMFRNTIRYTLGPFYFTTPMCVEPDDTYSSASDEGYGRPKY</sequence>
<gene>
    <name evidence="3" type="ORF">C5167_033804</name>
</gene>
<organism evidence="3 4">
    <name type="scientific">Papaver somniferum</name>
    <name type="common">Opium poppy</name>
    <dbReference type="NCBI Taxonomy" id="3469"/>
    <lineage>
        <taxon>Eukaryota</taxon>
        <taxon>Viridiplantae</taxon>
        <taxon>Streptophyta</taxon>
        <taxon>Embryophyta</taxon>
        <taxon>Tracheophyta</taxon>
        <taxon>Spermatophyta</taxon>
        <taxon>Magnoliopsida</taxon>
        <taxon>Ranunculales</taxon>
        <taxon>Papaveraceae</taxon>
        <taxon>Papaveroideae</taxon>
        <taxon>Papaver</taxon>
    </lineage>
</organism>
<dbReference type="PANTHER" id="PTHR33470:SF29">
    <property type="entry name" value="POLLEN OLE E 1 ALLERGEN AND EXTENSIN FAMILY PROTEIN"/>
    <property type="match status" value="1"/>
</dbReference>